<dbReference type="EMBL" id="JAVDVC010000007">
    <property type="protein sequence ID" value="MDR6959580.1"/>
    <property type="molecule type" value="Genomic_DNA"/>
</dbReference>
<dbReference type="Gene3D" id="1.10.10.60">
    <property type="entry name" value="Homeodomain-like"/>
    <property type="match status" value="1"/>
</dbReference>
<accession>A0AAW8MD10</accession>
<dbReference type="PRINTS" id="PR00032">
    <property type="entry name" value="HTHARAC"/>
</dbReference>
<feature type="domain" description="HTH araC/xylS-type" evidence="5">
    <location>
        <begin position="227"/>
        <end position="325"/>
    </location>
</feature>
<dbReference type="RefSeq" id="WP_405045681.1">
    <property type="nucleotide sequence ID" value="NZ_JAVDVC010000007.1"/>
</dbReference>
<dbReference type="InterPro" id="IPR032783">
    <property type="entry name" value="AraC_lig"/>
</dbReference>
<organism evidence="6 7">
    <name type="scientific">Pseudomonas brassicacearum</name>
    <dbReference type="NCBI Taxonomy" id="930166"/>
    <lineage>
        <taxon>Bacteria</taxon>
        <taxon>Pseudomonadati</taxon>
        <taxon>Pseudomonadota</taxon>
        <taxon>Gammaproteobacteria</taxon>
        <taxon>Pseudomonadales</taxon>
        <taxon>Pseudomonadaceae</taxon>
        <taxon>Pseudomonas</taxon>
    </lineage>
</organism>
<dbReference type="InterPro" id="IPR050204">
    <property type="entry name" value="AraC_XylS_family_regulators"/>
</dbReference>
<evidence type="ECO:0000256" key="4">
    <source>
        <dbReference type="ARBA" id="ARBA00037345"/>
    </source>
</evidence>
<evidence type="ECO:0000259" key="5">
    <source>
        <dbReference type="PROSITE" id="PS01124"/>
    </source>
</evidence>
<dbReference type="InterPro" id="IPR018060">
    <property type="entry name" value="HTH_AraC"/>
</dbReference>
<proteinExistence type="predicted"/>
<dbReference type="PANTHER" id="PTHR46796:SF7">
    <property type="entry name" value="ARAC FAMILY TRANSCRIPTIONAL REGULATOR"/>
    <property type="match status" value="1"/>
</dbReference>
<evidence type="ECO:0000256" key="1">
    <source>
        <dbReference type="ARBA" id="ARBA00023015"/>
    </source>
</evidence>
<dbReference type="GO" id="GO:0043565">
    <property type="term" value="F:sequence-specific DNA binding"/>
    <property type="evidence" value="ECO:0007669"/>
    <property type="project" value="InterPro"/>
</dbReference>
<evidence type="ECO:0000313" key="7">
    <source>
        <dbReference type="Proteomes" id="UP001252613"/>
    </source>
</evidence>
<dbReference type="PANTHER" id="PTHR46796">
    <property type="entry name" value="HTH-TYPE TRANSCRIPTIONAL ACTIVATOR RHAS-RELATED"/>
    <property type="match status" value="1"/>
</dbReference>
<gene>
    <name evidence="6" type="ORF">J2W43_003580</name>
</gene>
<sequence>MLIIRPDSKVPSMQTNSSELISELLMGMRLFGVQFRRIEIPKSLGVGFSNEIGRAQFHFVGRGPVWLRSPGADLYRLDTGDAVLIPRGGPHGVLSAEDTLVSDIKPLALDAVIEGKRREQVTSDEMNMQEDAVIFSCCMELELGGMQPLVSAMPEVLLVSTLLDTSPEIRPMLEAMERESLTLQPGHIGILARLAEVVAALIVRSWVAGGCGSATGWLSALKDPRLSRAIVMMHKHPGKNWTVATLANEANQSRSAFAQRFLLATGVSPLRYLTDLRMRLAFLSLSREHQPVETVASQLGYGSLAAFSRAFKRSVGLSPSAVRVANTVADRTTAPS</sequence>
<reference evidence="6" key="1">
    <citation type="submission" date="2023-07" db="EMBL/GenBank/DDBJ databases">
        <title>Sorghum-associated microbial communities from plants grown in Nebraska, USA.</title>
        <authorList>
            <person name="Schachtman D."/>
        </authorList>
    </citation>
    <scope>NUCLEOTIDE SEQUENCE</scope>
    <source>
        <strain evidence="6">3432</strain>
    </source>
</reference>
<keyword evidence="2 6" id="KW-0238">DNA-binding</keyword>
<comment type="caution">
    <text evidence="6">The sequence shown here is derived from an EMBL/GenBank/DDBJ whole genome shotgun (WGS) entry which is preliminary data.</text>
</comment>
<comment type="function">
    <text evidence="4">Regulatory protein of the TOL plasmid xyl operons. XylS activates the xylXYZLTEGFJQKIH operon required for the degradation of toluene, m-xylene and p-xylene.</text>
</comment>
<keyword evidence="1" id="KW-0805">Transcription regulation</keyword>
<dbReference type="Proteomes" id="UP001252613">
    <property type="component" value="Unassembled WGS sequence"/>
</dbReference>
<dbReference type="InterPro" id="IPR009057">
    <property type="entry name" value="Homeodomain-like_sf"/>
</dbReference>
<keyword evidence="3" id="KW-0804">Transcription</keyword>
<dbReference type="SUPFAM" id="SSF46689">
    <property type="entry name" value="Homeodomain-like"/>
    <property type="match status" value="2"/>
</dbReference>
<dbReference type="InterPro" id="IPR020449">
    <property type="entry name" value="Tscrpt_reg_AraC-type_HTH"/>
</dbReference>
<evidence type="ECO:0000256" key="2">
    <source>
        <dbReference type="ARBA" id="ARBA00023125"/>
    </source>
</evidence>
<dbReference type="GO" id="GO:0003700">
    <property type="term" value="F:DNA-binding transcription factor activity"/>
    <property type="evidence" value="ECO:0007669"/>
    <property type="project" value="InterPro"/>
</dbReference>
<dbReference type="Pfam" id="PF12852">
    <property type="entry name" value="Cupin_6"/>
    <property type="match status" value="1"/>
</dbReference>
<dbReference type="AlphaFoldDB" id="A0AAW8MD10"/>
<name>A0AAW8MD10_9PSED</name>
<dbReference type="Pfam" id="PF12833">
    <property type="entry name" value="HTH_18"/>
    <property type="match status" value="1"/>
</dbReference>
<evidence type="ECO:0000256" key="3">
    <source>
        <dbReference type="ARBA" id="ARBA00023163"/>
    </source>
</evidence>
<protein>
    <submittedName>
        <fullName evidence="6">AraC-like DNA-binding protein</fullName>
    </submittedName>
</protein>
<evidence type="ECO:0000313" key="6">
    <source>
        <dbReference type="EMBL" id="MDR6959580.1"/>
    </source>
</evidence>
<dbReference type="PROSITE" id="PS01124">
    <property type="entry name" value="HTH_ARAC_FAMILY_2"/>
    <property type="match status" value="1"/>
</dbReference>
<dbReference type="SMART" id="SM00342">
    <property type="entry name" value="HTH_ARAC"/>
    <property type="match status" value="1"/>
</dbReference>